<keyword evidence="8" id="KW-1185">Reference proteome</keyword>
<dbReference type="PANTHER" id="PTHR10334">
    <property type="entry name" value="CYSTEINE-RICH SECRETORY PROTEIN-RELATED"/>
    <property type="match status" value="1"/>
</dbReference>
<evidence type="ECO:0000256" key="1">
    <source>
        <dbReference type="ARBA" id="ARBA00009923"/>
    </source>
</evidence>
<dbReference type="InterPro" id="IPR018244">
    <property type="entry name" value="Allrgn_V5/Tpx1_CS"/>
</dbReference>
<feature type="domain" description="SCP" evidence="6">
    <location>
        <begin position="29"/>
        <end position="165"/>
    </location>
</feature>
<dbReference type="EMBL" id="JAYWIO010000008">
    <property type="protein sequence ID" value="KAK7246659.1"/>
    <property type="molecule type" value="Genomic_DNA"/>
</dbReference>
<dbReference type="Pfam" id="PF00188">
    <property type="entry name" value="CAP"/>
    <property type="match status" value="1"/>
</dbReference>
<protein>
    <recommendedName>
        <fullName evidence="6">SCP domain-containing protein</fullName>
    </recommendedName>
</protein>
<keyword evidence="4" id="KW-1015">Disulfide bond</keyword>
<keyword evidence="3" id="KW-0611">Plant defense</keyword>
<comment type="similarity">
    <text evidence="1">Belongs to the CRISP family.</text>
</comment>
<dbReference type="SMART" id="SM00198">
    <property type="entry name" value="SCP"/>
    <property type="match status" value="1"/>
</dbReference>
<dbReference type="InterPro" id="IPR035940">
    <property type="entry name" value="CAP_sf"/>
</dbReference>
<gene>
    <name evidence="7" type="ORF">RIF29_41529</name>
</gene>
<feature type="signal peptide" evidence="5">
    <location>
        <begin position="1"/>
        <end position="27"/>
    </location>
</feature>
<comment type="caution">
    <text evidence="7">The sequence shown here is derived from an EMBL/GenBank/DDBJ whole genome shotgun (WGS) entry which is preliminary data.</text>
</comment>
<evidence type="ECO:0000313" key="7">
    <source>
        <dbReference type="EMBL" id="KAK7246659.1"/>
    </source>
</evidence>
<evidence type="ECO:0000256" key="2">
    <source>
        <dbReference type="ARBA" id="ARBA00022729"/>
    </source>
</evidence>
<accession>A0AAN9HRL7</accession>
<reference evidence="7 8" key="1">
    <citation type="submission" date="2024-01" db="EMBL/GenBank/DDBJ databases">
        <title>The genomes of 5 underutilized Papilionoideae crops provide insights into root nodulation and disease resistanc.</title>
        <authorList>
            <person name="Yuan L."/>
        </authorList>
    </citation>
    <scope>NUCLEOTIDE SEQUENCE [LARGE SCALE GENOMIC DNA]</scope>
    <source>
        <strain evidence="7">ZHUSHIDOU_FW_LH</strain>
        <tissue evidence="7">Leaf</tissue>
    </source>
</reference>
<evidence type="ECO:0000259" key="6">
    <source>
        <dbReference type="SMART" id="SM00198"/>
    </source>
</evidence>
<dbReference type="PRINTS" id="PR00837">
    <property type="entry name" value="V5TPXLIKE"/>
</dbReference>
<sequence>MGPRHVSLSQFFFCVLALAIVSHVANAQDSKQDYLDAHNAARSEVNVPNLVWDDTVAAFAQNYADQRRGDCNLIHSGGGGIYGENLAMSTGDMSGKDAVNLWVDEKPNFNYNEPIPNCCVGGQQCLHYTQVVWRNTKSIGCAKVKCNNGGTFITCNYYPPGNYVGQKPY</sequence>
<dbReference type="CDD" id="cd05381">
    <property type="entry name" value="CAP_PR-1"/>
    <property type="match status" value="1"/>
</dbReference>
<dbReference type="AlphaFoldDB" id="A0AAN9HRL7"/>
<evidence type="ECO:0000256" key="3">
    <source>
        <dbReference type="ARBA" id="ARBA00022821"/>
    </source>
</evidence>
<dbReference type="Gene3D" id="3.40.33.10">
    <property type="entry name" value="CAP"/>
    <property type="match status" value="1"/>
</dbReference>
<dbReference type="FunFam" id="3.40.33.10:FF:000006">
    <property type="entry name" value="Putative pathogenesis-related protein 1"/>
    <property type="match status" value="1"/>
</dbReference>
<dbReference type="GO" id="GO:0098542">
    <property type="term" value="P:defense response to other organism"/>
    <property type="evidence" value="ECO:0007669"/>
    <property type="project" value="UniProtKB-ARBA"/>
</dbReference>
<dbReference type="InterPro" id="IPR014044">
    <property type="entry name" value="CAP_dom"/>
</dbReference>
<dbReference type="SUPFAM" id="SSF55797">
    <property type="entry name" value="PR-1-like"/>
    <property type="match status" value="1"/>
</dbReference>
<dbReference type="InterPro" id="IPR001283">
    <property type="entry name" value="CRISP-related"/>
</dbReference>
<organism evidence="7 8">
    <name type="scientific">Crotalaria pallida</name>
    <name type="common">Smooth rattlebox</name>
    <name type="synonym">Crotalaria striata</name>
    <dbReference type="NCBI Taxonomy" id="3830"/>
    <lineage>
        <taxon>Eukaryota</taxon>
        <taxon>Viridiplantae</taxon>
        <taxon>Streptophyta</taxon>
        <taxon>Embryophyta</taxon>
        <taxon>Tracheophyta</taxon>
        <taxon>Spermatophyta</taxon>
        <taxon>Magnoliopsida</taxon>
        <taxon>eudicotyledons</taxon>
        <taxon>Gunneridae</taxon>
        <taxon>Pentapetalae</taxon>
        <taxon>rosids</taxon>
        <taxon>fabids</taxon>
        <taxon>Fabales</taxon>
        <taxon>Fabaceae</taxon>
        <taxon>Papilionoideae</taxon>
        <taxon>50 kb inversion clade</taxon>
        <taxon>genistoids sensu lato</taxon>
        <taxon>core genistoids</taxon>
        <taxon>Crotalarieae</taxon>
        <taxon>Crotalaria</taxon>
    </lineage>
</organism>
<feature type="chain" id="PRO_5042855871" description="SCP domain-containing protein" evidence="5">
    <location>
        <begin position="28"/>
        <end position="169"/>
    </location>
</feature>
<dbReference type="PROSITE" id="PS01010">
    <property type="entry name" value="CRISP_2"/>
    <property type="match status" value="1"/>
</dbReference>
<keyword evidence="2 5" id="KW-0732">Signal</keyword>
<proteinExistence type="inferred from homology"/>
<name>A0AAN9HRL7_CROPI</name>
<evidence type="ECO:0000256" key="5">
    <source>
        <dbReference type="SAM" id="SignalP"/>
    </source>
</evidence>
<dbReference type="Proteomes" id="UP001372338">
    <property type="component" value="Unassembled WGS sequence"/>
</dbReference>
<evidence type="ECO:0000256" key="4">
    <source>
        <dbReference type="ARBA" id="ARBA00023157"/>
    </source>
</evidence>
<dbReference type="GO" id="GO:0005576">
    <property type="term" value="C:extracellular region"/>
    <property type="evidence" value="ECO:0007669"/>
    <property type="project" value="InterPro"/>
</dbReference>
<evidence type="ECO:0000313" key="8">
    <source>
        <dbReference type="Proteomes" id="UP001372338"/>
    </source>
</evidence>